<accession>V9DRI2</accession>
<dbReference type="Proteomes" id="UP000030678">
    <property type="component" value="Unassembled WGS sequence"/>
</dbReference>
<feature type="domain" description="Rhodanese" evidence="4">
    <location>
        <begin position="77"/>
        <end position="180"/>
    </location>
</feature>
<name>V9DRI2_9EURO</name>
<protein>
    <recommendedName>
        <fullName evidence="4">Rhodanese domain-containing protein</fullName>
    </recommendedName>
</protein>
<evidence type="ECO:0000259" key="4">
    <source>
        <dbReference type="PROSITE" id="PS50206"/>
    </source>
</evidence>
<dbReference type="InterPro" id="IPR001763">
    <property type="entry name" value="Rhodanese-like_dom"/>
</dbReference>
<dbReference type="EMBL" id="KB822697">
    <property type="protein sequence ID" value="ETI28903.1"/>
    <property type="molecule type" value="Genomic_DNA"/>
</dbReference>
<reference evidence="5 6" key="1">
    <citation type="submission" date="2013-03" db="EMBL/GenBank/DDBJ databases">
        <title>The Genome Sequence of Cladophialophora carrionii CBS 160.54.</title>
        <authorList>
            <consortium name="The Broad Institute Genomics Platform"/>
            <person name="Cuomo C."/>
            <person name="de Hoog S."/>
            <person name="Gorbushina A."/>
            <person name="Walker B."/>
            <person name="Young S.K."/>
            <person name="Zeng Q."/>
            <person name="Gargeya S."/>
            <person name="Fitzgerald M."/>
            <person name="Haas B."/>
            <person name="Abouelleil A."/>
            <person name="Allen A.W."/>
            <person name="Alvarado L."/>
            <person name="Arachchi H.M."/>
            <person name="Berlin A.M."/>
            <person name="Chapman S.B."/>
            <person name="Gainer-Dewar J."/>
            <person name="Goldberg J."/>
            <person name="Griggs A."/>
            <person name="Gujja S."/>
            <person name="Hansen M."/>
            <person name="Howarth C."/>
            <person name="Imamovic A."/>
            <person name="Ireland A."/>
            <person name="Larimer J."/>
            <person name="McCowan C."/>
            <person name="Murphy C."/>
            <person name="Pearson M."/>
            <person name="Poon T.W."/>
            <person name="Priest M."/>
            <person name="Roberts A."/>
            <person name="Saif S."/>
            <person name="Shea T."/>
            <person name="Sisk P."/>
            <person name="Sykes S."/>
            <person name="Wortman J."/>
            <person name="Nusbaum C."/>
            <person name="Birren B."/>
        </authorList>
    </citation>
    <scope>NUCLEOTIDE SEQUENCE [LARGE SCALE GENOMIC DNA]</scope>
    <source>
        <strain evidence="5 6">CBS 160.54</strain>
    </source>
</reference>
<feature type="compositionally biased region" description="Basic and acidic residues" evidence="3">
    <location>
        <begin position="231"/>
        <end position="242"/>
    </location>
</feature>
<dbReference type="SUPFAM" id="SSF52821">
    <property type="entry name" value="Rhodanese/Cell cycle control phosphatase"/>
    <property type="match status" value="2"/>
</dbReference>
<dbReference type="FunFam" id="3.40.250.10:FF:000033">
    <property type="entry name" value="Thiosulfate sulfurtransferase TUM1"/>
    <property type="match status" value="1"/>
</dbReference>
<feature type="domain" description="Rhodanese" evidence="4">
    <location>
        <begin position="218"/>
        <end position="336"/>
    </location>
</feature>
<keyword evidence="1" id="KW-0808">Transferase</keyword>
<sequence length="362" mass="40265">MRAPTPTGFVPLWRPAAVRPLQSHAHHISSLRCRGFSSYLVTPKELDEALKKNAPTAISTAPKVIPICAAWFMPNDPEKRTGLQAFLKKRIPTARFFDIDEIKDQESEWPHMLPTCDAFADAMSKLGVRREDEVVIYDTEELGLFSAPRVAWTMRVFGHPKVHVLNNFRVWVQEGYPVETGPPQVPNITKYAVPAYNTDMVVKFAEMKTIGYDHGKEGSEDIQILDARSKGRWEGTEPEPRAGIRSGHMPGSTSVPFQELLDPDTKTLLPGEELRKVFESKQLDPQTPFITTCGTGVTAAIIEAALKEADFGTEHDRRLYDGSWTEWASRVSPSSGLIQGKGSDRGKSSTESSPKSSRLSTE</sequence>
<evidence type="ECO:0000313" key="5">
    <source>
        <dbReference type="EMBL" id="ETI28903.1"/>
    </source>
</evidence>
<dbReference type="SMART" id="SM00450">
    <property type="entry name" value="RHOD"/>
    <property type="match status" value="2"/>
</dbReference>
<gene>
    <name evidence="5" type="ORF">G647_01355</name>
</gene>
<keyword evidence="2" id="KW-0677">Repeat</keyword>
<dbReference type="CDD" id="cd01449">
    <property type="entry name" value="TST_Repeat_2"/>
    <property type="match status" value="1"/>
</dbReference>
<dbReference type="GO" id="GO:0005739">
    <property type="term" value="C:mitochondrion"/>
    <property type="evidence" value="ECO:0007669"/>
    <property type="project" value="TreeGrafter"/>
</dbReference>
<dbReference type="InterPro" id="IPR045078">
    <property type="entry name" value="TST/MPST-like"/>
</dbReference>
<dbReference type="Pfam" id="PF00581">
    <property type="entry name" value="Rhodanese"/>
    <property type="match status" value="1"/>
</dbReference>
<dbReference type="GO" id="GO:0004792">
    <property type="term" value="F:thiosulfate-cyanide sulfurtransferase activity"/>
    <property type="evidence" value="ECO:0007669"/>
    <property type="project" value="TreeGrafter"/>
</dbReference>
<dbReference type="OrthoDB" id="270167at2759"/>
<dbReference type="HOGENOM" id="CLU_031618_3_1_1"/>
<evidence type="ECO:0000256" key="2">
    <source>
        <dbReference type="ARBA" id="ARBA00022737"/>
    </source>
</evidence>
<proteinExistence type="predicted"/>
<organism evidence="5 6">
    <name type="scientific">Cladophialophora carrionii CBS 160.54</name>
    <dbReference type="NCBI Taxonomy" id="1279043"/>
    <lineage>
        <taxon>Eukaryota</taxon>
        <taxon>Fungi</taxon>
        <taxon>Dikarya</taxon>
        <taxon>Ascomycota</taxon>
        <taxon>Pezizomycotina</taxon>
        <taxon>Eurotiomycetes</taxon>
        <taxon>Chaetothyriomycetidae</taxon>
        <taxon>Chaetothyriales</taxon>
        <taxon>Herpotrichiellaceae</taxon>
        <taxon>Cladophialophora</taxon>
    </lineage>
</organism>
<dbReference type="FunFam" id="3.40.250.10:FF:000001">
    <property type="entry name" value="Sulfurtransferase"/>
    <property type="match status" value="1"/>
</dbReference>
<dbReference type="CDD" id="cd01448">
    <property type="entry name" value="TST_Repeat_1"/>
    <property type="match status" value="1"/>
</dbReference>
<evidence type="ECO:0000313" key="6">
    <source>
        <dbReference type="Proteomes" id="UP000030678"/>
    </source>
</evidence>
<dbReference type="RefSeq" id="XP_008722977.1">
    <property type="nucleotide sequence ID" value="XM_008724755.1"/>
</dbReference>
<dbReference type="VEuPathDB" id="FungiDB:G647_01355"/>
<dbReference type="Gene3D" id="3.40.250.10">
    <property type="entry name" value="Rhodanese-like domain"/>
    <property type="match status" value="2"/>
</dbReference>
<evidence type="ECO:0000256" key="1">
    <source>
        <dbReference type="ARBA" id="ARBA00022679"/>
    </source>
</evidence>
<evidence type="ECO:0000256" key="3">
    <source>
        <dbReference type="SAM" id="MobiDB-lite"/>
    </source>
</evidence>
<dbReference type="PROSITE" id="PS50206">
    <property type="entry name" value="RHODANESE_3"/>
    <property type="match status" value="2"/>
</dbReference>
<dbReference type="GeneID" id="19979848"/>
<dbReference type="PANTHER" id="PTHR11364">
    <property type="entry name" value="THIOSULFATE SULFERTANSFERASE"/>
    <property type="match status" value="1"/>
</dbReference>
<dbReference type="InterPro" id="IPR036873">
    <property type="entry name" value="Rhodanese-like_dom_sf"/>
</dbReference>
<feature type="region of interest" description="Disordered" evidence="3">
    <location>
        <begin position="330"/>
        <end position="362"/>
    </location>
</feature>
<feature type="region of interest" description="Disordered" evidence="3">
    <location>
        <begin position="231"/>
        <end position="253"/>
    </location>
</feature>
<feature type="compositionally biased region" description="Low complexity" evidence="3">
    <location>
        <begin position="349"/>
        <end position="362"/>
    </location>
</feature>
<dbReference type="AlphaFoldDB" id="V9DRI2"/>
<dbReference type="PANTHER" id="PTHR11364:SF27">
    <property type="entry name" value="SULFURTRANSFERASE"/>
    <property type="match status" value="1"/>
</dbReference>